<dbReference type="Proteomes" id="UP000789901">
    <property type="component" value="Unassembled WGS sequence"/>
</dbReference>
<keyword evidence="3" id="KW-1185">Reference proteome</keyword>
<protein>
    <submittedName>
        <fullName evidence="2">34534_t:CDS:1</fullName>
    </submittedName>
</protein>
<reference evidence="2 3" key="1">
    <citation type="submission" date="2021-06" db="EMBL/GenBank/DDBJ databases">
        <authorList>
            <person name="Kallberg Y."/>
            <person name="Tangrot J."/>
            <person name="Rosling A."/>
        </authorList>
    </citation>
    <scope>NUCLEOTIDE SEQUENCE [LARGE SCALE GENOMIC DNA]</scope>
    <source>
        <strain evidence="2 3">120-4 pot B 10/14</strain>
    </source>
</reference>
<organism evidence="2 3">
    <name type="scientific">Gigaspora margarita</name>
    <dbReference type="NCBI Taxonomy" id="4874"/>
    <lineage>
        <taxon>Eukaryota</taxon>
        <taxon>Fungi</taxon>
        <taxon>Fungi incertae sedis</taxon>
        <taxon>Mucoromycota</taxon>
        <taxon>Glomeromycotina</taxon>
        <taxon>Glomeromycetes</taxon>
        <taxon>Diversisporales</taxon>
        <taxon>Gigasporaceae</taxon>
        <taxon>Gigaspora</taxon>
    </lineage>
</organism>
<keyword evidence="1" id="KW-1133">Transmembrane helix</keyword>
<comment type="caution">
    <text evidence="2">The sequence shown here is derived from an EMBL/GenBank/DDBJ whole genome shotgun (WGS) entry which is preliminary data.</text>
</comment>
<gene>
    <name evidence="2" type="ORF">GMARGA_LOCUS8719</name>
</gene>
<feature type="transmembrane region" description="Helical" evidence="1">
    <location>
        <begin position="6"/>
        <end position="26"/>
    </location>
</feature>
<name>A0ABN7UQ42_GIGMA</name>
<keyword evidence="1" id="KW-0812">Transmembrane</keyword>
<sequence length="85" mass="9645">MELFLQTSELHIFIIISPLFLLLGLIDQDKSTREFIGQEPTQNHQNITPINTYETTTSNLETSHAYNYITTFPSLGTTDVLIDQG</sequence>
<dbReference type="EMBL" id="CAJVQB010004533">
    <property type="protein sequence ID" value="CAG8638583.1"/>
    <property type="molecule type" value="Genomic_DNA"/>
</dbReference>
<keyword evidence="1" id="KW-0472">Membrane</keyword>
<accession>A0ABN7UQ42</accession>
<proteinExistence type="predicted"/>
<evidence type="ECO:0000313" key="3">
    <source>
        <dbReference type="Proteomes" id="UP000789901"/>
    </source>
</evidence>
<evidence type="ECO:0000313" key="2">
    <source>
        <dbReference type="EMBL" id="CAG8638583.1"/>
    </source>
</evidence>
<evidence type="ECO:0000256" key="1">
    <source>
        <dbReference type="SAM" id="Phobius"/>
    </source>
</evidence>